<keyword evidence="6" id="KW-1185">Reference proteome</keyword>
<proteinExistence type="predicted"/>
<name>A0A1A9A7F3_PLAOA</name>
<feature type="region of interest" description="Disordered" evidence="1">
    <location>
        <begin position="1"/>
        <end position="22"/>
    </location>
</feature>
<evidence type="ECO:0000256" key="2">
    <source>
        <dbReference type="SAM" id="Phobius"/>
    </source>
</evidence>
<dbReference type="AlphaFoldDB" id="A0A1A9A7F3"/>
<dbReference type="InterPro" id="IPR008780">
    <property type="entry name" value="Plasmodium_Vir"/>
</dbReference>
<organism evidence="3 5">
    <name type="scientific">Plasmodium ovale wallikeri</name>
    <dbReference type="NCBI Taxonomy" id="864142"/>
    <lineage>
        <taxon>Eukaryota</taxon>
        <taxon>Sar</taxon>
        <taxon>Alveolata</taxon>
        <taxon>Apicomplexa</taxon>
        <taxon>Aconoidasida</taxon>
        <taxon>Haemosporida</taxon>
        <taxon>Plasmodiidae</taxon>
        <taxon>Plasmodium</taxon>
        <taxon>Plasmodium (Plasmodium)</taxon>
    </lineage>
</organism>
<evidence type="ECO:0000256" key="1">
    <source>
        <dbReference type="SAM" id="MobiDB-lite"/>
    </source>
</evidence>
<keyword evidence="2" id="KW-1133">Transmembrane helix</keyword>
<gene>
    <name evidence="4" type="ORF">POVWA1_070690</name>
    <name evidence="3" type="ORF">POVWA2_062970</name>
</gene>
<accession>A0A1A9A7F3</accession>
<evidence type="ECO:0000313" key="4">
    <source>
        <dbReference type="EMBL" id="SBT55535.1"/>
    </source>
</evidence>
<protein>
    <submittedName>
        <fullName evidence="3">PIR Superfamily Protein</fullName>
    </submittedName>
</protein>
<reference evidence="3" key="2">
    <citation type="submission" date="2016-05" db="EMBL/GenBank/DDBJ databases">
        <authorList>
            <person name="Lavstsen T."/>
            <person name="Jespersen J.S."/>
        </authorList>
    </citation>
    <scope>NUCLEOTIDE SEQUENCE [LARGE SCALE GENOMIC DNA]</scope>
</reference>
<feature type="transmembrane region" description="Helical" evidence="2">
    <location>
        <begin position="239"/>
        <end position="256"/>
    </location>
</feature>
<reference evidence="5 6" key="1">
    <citation type="submission" date="2016-05" db="EMBL/GenBank/DDBJ databases">
        <authorList>
            <person name="Naeem Raeece"/>
        </authorList>
    </citation>
    <scope>NUCLEOTIDE SEQUENCE [LARGE SCALE GENOMIC DNA]</scope>
</reference>
<dbReference type="EMBL" id="FLRD01000736">
    <property type="protein sequence ID" value="SBT55535.1"/>
    <property type="molecule type" value="Genomic_DNA"/>
</dbReference>
<dbReference type="Proteomes" id="UP000078555">
    <property type="component" value="Unassembled WGS sequence"/>
</dbReference>
<keyword evidence="2" id="KW-0472">Membrane</keyword>
<feature type="compositionally biased region" description="Acidic residues" evidence="1">
    <location>
        <begin position="1"/>
        <end position="18"/>
    </location>
</feature>
<sequence>MVKKEEEEEEEELDEDEEAYKPGDNYYSYVSLFHDYNDEFTTATSKVGDAENYEGYCEIIKRDHFSNDNFDKHCHNVAKYLEYIKGKKDGNEYERCIHLNYVLNSNDEYNNFLSYDNKSLFQAYHSLSEKLKICHNNIAIISENILEKVSDLYNFYAMFHNMVKSIDSPGENFCKYAENSSQLYNNIKKNCQIGSGDGFCEELKKIREKYYLTMKYENRCSTAPIALEPEDIEDSKSTILFPFAVISVITSILFILHKFTPLGFWAGTQIRKRINIFNNLPKETLELLENSRSQQLSSEQNQYNVQYIPT</sequence>
<evidence type="ECO:0000313" key="3">
    <source>
        <dbReference type="EMBL" id="SBT52039.1"/>
    </source>
</evidence>
<dbReference type="Pfam" id="PF05795">
    <property type="entry name" value="Plasmodium_Vir"/>
    <property type="match status" value="1"/>
</dbReference>
<dbReference type="EMBL" id="FLRE01000274">
    <property type="protein sequence ID" value="SBT52039.1"/>
    <property type="molecule type" value="Genomic_DNA"/>
</dbReference>
<keyword evidence="2" id="KW-0812">Transmembrane</keyword>
<dbReference type="Proteomes" id="UP000078550">
    <property type="component" value="Unassembled WGS sequence"/>
</dbReference>
<evidence type="ECO:0000313" key="5">
    <source>
        <dbReference type="Proteomes" id="UP000078550"/>
    </source>
</evidence>
<evidence type="ECO:0000313" key="6">
    <source>
        <dbReference type="Proteomes" id="UP000078555"/>
    </source>
</evidence>